<dbReference type="PANTHER" id="PTHR43104:SF4">
    <property type="entry name" value="L-2-HYDROXYGLUTARATE DEHYDROGENASE, MITOCHONDRIAL"/>
    <property type="match status" value="1"/>
</dbReference>
<sequence>MYETDALVIGAGVLGLACGEALARAGLETFVLDSARDIGTGISSRNSEVIHAGLYYPTDSLRHRLCVRGRRLLYDYLATRSLPHRKSGKLVVATDDGQTAQLDALLARGRANDVEGLQALTPQQATRLEPNLSCTAAILSGETGLVDSHAYMEALRAGLEDLGGALVLDAPVTAIAIQPDGRFRVSVGGRERYEVLTRHLVNSAGLHAHRLAGAMEGYAASLLPPFTLAKGSYFSCQAPQAFSHLIYPIPVAGGLGVHVTLDLAGQMRFGPDVEWLGHGDPDKVDYAVDLTRAADFYAAVRAYWPGLPDGAISPDYAGCRPKLHGPGETAADFRIDGPQHHGHAGLVHLLGIESPGLTSSLAIAEEVVRQVRG</sequence>
<comment type="caution">
    <text evidence="7">The sequence shown here is derived from an EMBL/GenBank/DDBJ whole genome shotgun (WGS) entry which is preliminary data.</text>
</comment>
<dbReference type="RefSeq" id="WP_035613686.1">
    <property type="nucleotide sequence ID" value="NZ_ARYK01000001.1"/>
</dbReference>
<gene>
    <name evidence="7" type="ORF">HJO_03855</name>
</gene>
<dbReference type="InterPro" id="IPR006076">
    <property type="entry name" value="FAD-dep_OxRdtase"/>
</dbReference>
<dbReference type="AlphaFoldDB" id="A0A059FUZ2"/>
<dbReference type="EMBL" id="ARYK01000001">
    <property type="protein sequence ID" value="KCZ94479.1"/>
    <property type="molecule type" value="Genomic_DNA"/>
</dbReference>
<reference evidence="7 8" key="1">
    <citation type="journal article" date="2014" name="Antonie Van Leeuwenhoek">
        <title>Hyphomonas beringensis sp. nov. and Hyphomonas chukchiensis sp. nov., isolated from surface seawater of the Bering Sea and Chukchi Sea.</title>
        <authorList>
            <person name="Li C."/>
            <person name="Lai Q."/>
            <person name="Li G."/>
            <person name="Dong C."/>
            <person name="Wang J."/>
            <person name="Liao Y."/>
            <person name="Shao Z."/>
        </authorList>
    </citation>
    <scope>NUCLEOTIDE SEQUENCE [LARGE SCALE GENOMIC DNA]</scope>
    <source>
        <strain evidence="7 8">MHS-2</strain>
    </source>
</reference>
<comment type="cofactor">
    <cofactor evidence="1">
        <name>FAD</name>
        <dbReference type="ChEBI" id="CHEBI:57692"/>
    </cofactor>
</comment>
<dbReference type="Gene3D" id="3.30.9.10">
    <property type="entry name" value="D-Amino Acid Oxidase, subunit A, domain 2"/>
    <property type="match status" value="1"/>
</dbReference>
<evidence type="ECO:0000313" key="8">
    <source>
        <dbReference type="Proteomes" id="UP000025171"/>
    </source>
</evidence>
<dbReference type="eggNOG" id="COG0579">
    <property type="taxonomic scope" value="Bacteria"/>
</dbReference>
<dbReference type="Gene3D" id="3.50.50.60">
    <property type="entry name" value="FAD/NAD(P)-binding domain"/>
    <property type="match status" value="1"/>
</dbReference>
<protein>
    <submittedName>
        <fullName evidence="7">FAD dependent oxidoreductase</fullName>
    </submittedName>
</protein>
<comment type="similarity">
    <text evidence="5">Belongs to the L2HGDH family.</text>
</comment>
<keyword evidence="8" id="KW-1185">Reference proteome</keyword>
<keyword evidence="3" id="KW-0274">FAD</keyword>
<dbReference type="STRING" id="1280950.HJO_03855"/>
<dbReference type="Pfam" id="PF01266">
    <property type="entry name" value="DAO"/>
    <property type="match status" value="1"/>
</dbReference>
<evidence type="ECO:0000256" key="4">
    <source>
        <dbReference type="ARBA" id="ARBA00023002"/>
    </source>
</evidence>
<evidence type="ECO:0000259" key="6">
    <source>
        <dbReference type="Pfam" id="PF01266"/>
    </source>
</evidence>
<proteinExistence type="inferred from homology"/>
<dbReference type="InterPro" id="IPR036188">
    <property type="entry name" value="FAD/NAD-bd_sf"/>
</dbReference>
<accession>A0A059FUZ2</accession>
<evidence type="ECO:0000256" key="2">
    <source>
        <dbReference type="ARBA" id="ARBA00022630"/>
    </source>
</evidence>
<dbReference type="Proteomes" id="UP000025171">
    <property type="component" value="Unassembled WGS sequence"/>
</dbReference>
<dbReference type="SUPFAM" id="SSF51905">
    <property type="entry name" value="FAD/NAD(P)-binding domain"/>
    <property type="match status" value="1"/>
</dbReference>
<dbReference type="GO" id="GO:0047545">
    <property type="term" value="F:(S)-2-hydroxyglutarate dehydrogenase activity"/>
    <property type="evidence" value="ECO:0007669"/>
    <property type="project" value="TreeGrafter"/>
</dbReference>
<dbReference type="OrthoDB" id="9801699at2"/>
<keyword evidence="2" id="KW-0285">Flavoprotein</keyword>
<evidence type="ECO:0000256" key="5">
    <source>
        <dbReference type="ARBA" id="ARBA00037941"/>
    </source>
</evidence>
<feature type="domain" description="FAD dependent oxidoreductase" evidence="6">
    <location>
        <begin position="5"/>
        <end position="368"/>
    </location>
</feature>
<evidence type="ECO:0000313" key="7">
    <source>
        <dbReference type="EMBL" id="KCZ94479.1"/>
    </source>
</evidence>
<evidence type="ECO:0000256" key="1">
    <source>
        <dbReference type="ARBA" id="ARBA00001974"/>
    </source>
</evidence>
<keyword evidence="4" id="KW-0560">Oxidoreductase</keyword>
<dbReference type="PANTHER" id="PTHR43104">
    <property type="entry name" value="L-2-HYDROXYGLUTARATE DEHYDROGENASE, MITOCHONDRIAL"/>
    <property type="match status" value="1"/>
</dbReference>
<name>A0A059FUZ2_9PROT</name>
<evidence type="ECO:0000256" key="3">
    <source>
        <dbReference type="ARBA" id="ARBA00022827"/>
    </source>
</evidence>
<dbReference type="PATRIC" id="fig|1280950.3.peg.785"/>
<organism evidence="7 8">
    <name type="scientific">Hyphomonas johnsonii MHS-2</name>
    <dbReference type="NCBI Taxonomy" id="1280950"/>
    <lineage>
        <taxon>Bacteria</taxon>
        <taxon>Pseudomonadati</taxon>
        <taxon>Pseudomonadota</taxon>
        <taxon>Alphaproteobacteria</taxon>
        <taxon>Hyphomonadales</taxon>
        <taxon>Hyphomonadaceae</taxon>
        <taxon>Hyphomonas</taxon>
    </lineage>
</organism>